<feature type="transmembrane region" description="Helical" evidence="15">
    <location>
        <begin position="337"/>
        <end position="366"/>
    </location>
</feature>
<dbReference type="PANTHER" id="PTHR43185:SF1">
    <property type="entry name" value="FE(2+) TRANSPORTER FEOB"/>
    <property type="match status" value="1"/>
</dbReference>
<keyword evidence="10" id="KW-0406">Ion transport</keyword>
<accession>A0ABT4WYN4</accession>
<dbReference type="Pfam" id="PF07664">
    <property type="entry name" value="FeoB_C"/>
    <property type="match status" value="1"/>
</dbReference>
<evidence type="ECO:0000256" key="3">
    <source>
        <dbReference type="ARBA" id="ARBA00022448"/>
    </source>
</evidence>
<keyword evidence="8 15" id="KW-1133">Transmembrane helix</keyword>
<keyword evidence="18" id="KW-1185">Reference proteome</keyword>
<dbReference type="InterPro" id="IPR030389">
    <property type="entry name" value="G_FEOB_dom"/>
</dbReference>
<evidence type="ECO:0000256" key="5">
    <source>
        <dbReference type="ARBA" id="ARBA00022496"/>
    </source>
</evidence>
<feature type="transmembrane region" description="Helical" evidence="15">
    <location>
        <begin position="637"/>
        <end position="657"/>
    </location>
</feature>
<dbReference type="PROSITE" id="PS51711">
    <property type="entry name" value="G_FEOB"/>
    <property type="match status" value="1"/>
</dbReference>
<comment type="function">
    <text evidence="1 15">Probable transporter of a GTP-driven Fe(2+) uptake system.</text>
</comment>
<comment type="similarity">
    <text evidence="15">Belongs to the TRAFAC class TrmE-Era-EngA-EngB-Septin-like GTPase superfamily. FeoB GTPase (TC 9.A.8) family.</text>
</comment>
<feature type="domain" description="FeoB-type G" evidence="16">
    <location>
        <begin position="3"/>
        <end position="163"/>
    </location>
</feature>
<comment type="subcellular location">
    <subcellularLocation>
        <location evidence="2 15">Cell membrane</location>
        <topology evidence="2 15">Multi-pass membrane protein</topology>
    </subcellularLocation>
</comment>
<dbReference type="InterPro" id="IPR011640">
    <property type="entry name" value="Fe2_transport_prot_B_C"/>
</dbReference>
<comment type="caution">
    <text evidence="17">The sequence shown here is derived from an EMBL/GenBank/DDBJ whole genome shotgun (WGS) entry which is preliminary data.</text>
</comment>
<keyword evidence="5 15" id="KW-0410">Iron transport</keyword>
<dbReference type="RefSeq" id="WP_271339023.1">
    <property type="nucleotide sequence ID" value="NZ_JAQKAB010000001.1"/>
</dbReference>
<evidence type="ECO:0000256" key="2">
    <source>
        <dbReference type="ARBA" id="ARBA00004651"/>
    </source>
</evidence>
<evidence type="ECO:0000313" key="17">
    <source>
        <dbReference type="EMBL" id="MDA7025156.1"/>
    </source>
</evidence>
<evidence type="ECO:0000256" key="8">
    <source>
        <dbReference type="ARBA" id="ARBA00022989"/>
    </source>
</evidence>
<dbReference type="Gene3D" id="3.40.50.300">
    <property type="entry name" value="P-loop containing nucleotide triphosphate hydrolases"/>
    <property type="match status" value="1"/>
</dbReference>
<protein>
    <recommendedName>
        <fullName evidence="13 14">Ferrous iron transport protein B</fullName>
    </recommendedName>
</protein>
<dbReference type="InterPro" id="IPR027417">
    <property type="entry name" value="P-loop_NTPase"/>
</dbReference>
<evidence type="ECO:0000256" key="15">
    <source>
        <dbReference type="RuleBase" id="RU362098"/>
    </source>
</evidence>
<dbReference type="InterPro" id="IPR006073">
    <property type="entry name" value="GTP-bd"/>
</dbReference>
<evidence type="ECO:0000256" key="14">
    <source>
        <dbReference type="NCBIfam" id="TIGR00437"/>
    </source>
</evidence>
<evidence type="ECO:0000256" key="10">
    <source>
        <dbReference type="ARBA" id="ARBA00023065"/>
    </source>
</evidence>
<feature type="transmembrane region" description="Helical" evidence="15">
    <location>
        <begin position="514"/>
        <end position="532"/>
    </location>
</feature>
<evidence type="ECO:0000256" key="7">
    <source>
        <dbReference type="ARBA" id="ARBA00022741"/>
    </source>
</evidence>
<keyword evidence="7" id="KW-0547">Nucleotide-binding</keyword>
<evidence type="ECO:0000256" key="1">
    <source>
        <dbReference type="ARBA" id="ARBA00003926"/>
    </source>
</evidence>
<evidence type="ECO:0000313" key="18">
    <source>
        <dbReference type="Proteomes" id="UP001211894"/>
    </source>
</evidence>
<dbReference type="InterPro" id="IPR050860">
    <property type="entry name" value="FeoB_GTPase"/>
</dbReference>
<sequence>MTEQQIALFGNPNTGKTSLFNALTGSYEYVGNWSGVTVEKKVGVIRNKQGKMIDLPGVYTLSPLSRDEGVVTDFLLNESFSEVLNIVDASQLKRNLHLTVQLLEFGKPLTIGLNMMDVAKQRGIVVNYQNISKVLGVPVLPIVARSGKGCDELSRHLGTAKNQPSKPLVIDYGEAVEQAIHQLELIIPDQPEISKRWMALQYFEGNSNMKMRLESLAEQEQLENIRQAAEDQLAARSLSQHIHQVREQYIDQVVDESIEFQSAGKLTFTERVDAIVTNKVLGIPIFLGLMYLMFMLTFDWFGVPLSDALDGFIGGQLTDWTQSALSSMGASPFIEALILDGIIAGVGGVLVFVPQIFILFFFISLLEDSGYMARVAMVMDRLMEAIGLNGKAFIPLIIGFGCNVPGIMAARTVEQPKERLLTIMLTPFMSCSARLPVYALFAGAFFAAHQALVVLSLYVLGIVAALILAKFLSSSKLKEEKSFFVIELPPYRLPQARTLWRSTWEKGKGFVRKAGTYIFGGSVLIWLLSYTGPGGTGVEMDDSFLAMIGGAIAPILIPLGFGTWQAAASLLTGFLAKEVVVASMSIIYFVPEEQLQGMMAQQFSPLAAYGFMVFVLLYVPCLATVAVIRKETNSKKWTYLSIIYGLVIAYALVFLIYQGGKLFGLS</sequence>
<feature type="transmembrane region" description="Helical" evidence="15">
    <location>
        <begin position="568"/>
        <end position="590"/>
    </location>
</feature>
<evidence type="ECO:0000256" key="13">
    <source>
        <dbReference type="ARBA" id="ARBA00031200"/>
    </source>
</evidence>
<evidence type="ECO:0000256" key="11">
    <source>
        <dbReference type="ARBA" id="ARBA00023134"/>
    </source>
</evidence>
<evidence type="ECO:0000256" key="4">
    <source>
        <dbReference type="ARBA" id="ARBA00022475"/>
    </source>
</evidence>
<dbReference type="Pfam" id="PF17910">
    <property type="entry name" value="FeoB_Cyto"/>
    <property type="match status" value="1"/>
</dbReference>
<dbReference type="InterPro" id="IPR011642">
    <property type="entry name" value="Gate_dom"/>
</dbReference>
<feature type="transmembrane region" description="Helical" evidence="15">
    <location>
        <begin position="452"/>
        <end position="472"/>
    </location>
</feature>
<dbReference type="InterPro" id="IPR003373">
    <property type="entry name" value="Fe2_transport_prot-B"/>
</dbReference>
<keyword evidence="6 15" id="KW-0812">Transmembrane</keyword>
<dbReference type="CDD" id="cd01879">
    <property type="entry name" value="FeoB"/>
    <property type="match status" value="1"/>
</dbReference>
<organism evidence="17 18">
    <name type="scientific">Bacillus changyiensis</name>
    <dbReference type="NCBI Taxonomy" id="3004103"/>
    <lineage>
        <taxon>Bacteria</taxon>
        <taxon>Bacillati</taxon>
        <taxon>Bacillota</taxon>
        <taxon>Bacilli</taxon>
        <taxon>Bacillales</taxon>
        <taxon>Bacillaceae</taxon>
        <taxon>Bacillus</taxon>
    </lineage>
</organism>
<gene>
    <name evidence="17" type="primary">feoB</name>
    <name evidence="17" type="ORF">PJ311_00865</name>
</gene>
<dbReference type="PANTHER" id="PTHR43185">
    <property type="entry name" value="FERROUS IRON TRANSPORT PROTEIN B"/>
    <property type="match status" value="1"/>
</dbReference>
<dbReference type="Proteomes" id="UP001211894">
    <property type="component" value="Unassembled WGS sequence"/>
</dbReference>
<dbReference type="Pfam" id="PF02421">
    <property type="entry name" value="FeoB_N"/>
    <property type="match status" value="1"/>
</dbReference>
<feature type="transmembrane region" description="Helical" evidence="15">
    <location>
        <begin position="386"/>
        <end position="408"/>
    </location>
</feature>
<evidence type="ECO:0000256" key="9">
    <source>
        <dbReference type="ARBA" id="ARBA00023004"/>
    </source>
</evidence>
<feature type="transmembrane region" description="Helical" evidence="15">
    <location>
        <begin position="281"/>
        <end position="301"/>
    </location>
</feature>
<reference evidence="17 18" key="1">
    <citation type="submission" date="2023-01" db="EMBL/GenBank/DDBJ databases">
        <title>Bacillus changyiensis sp. nov., isolated from a coastal deposit.</title>
        <authorList>
            <person name="Xiao G."/>
            <person name="Lai Q."/>
            <person name="Hu Z."/>
            <person name="Shao Z."/>
        </authorList>
    </citation>
    <scope>NUCLEOTIDE SEQUENCE [LARGE SCALE GENOMIC DNA]</scope>
    <source>
        <strain evidence="17 18">CLL-7-23</strain>
    </source>
</reference>
<keyword evidence="9 15" id="KW-0408">Iron</keyword>
<proteinExistence type="inferred from homology"/>
<keyword evidence="12 15" id="KW-0472">Membrane</keyword>
<keyword evidence="4" id="KW-1003">Cell membrane</keyword>
<feature type="transmembrane region" description="Helical" evidence="15">
    <location>
        <begin position="606"/>
        <end position="628"/>
    </location>
</feature>
<evidence type="ECO:0000256" key="12">
    <source>
        <dbReference type="ARBA" id="ARBA00023136"/>
    </source>
</evidence>
<dbReference type="InterPro" id="IPR041069">
    <property type="entry name" value="FeoB_Cyto"/>
</dbReference>
<keyword evidence="3 15" id="KW-0813">Transport</keyword>
<dbReference type="Gene3D" id="1.10.287.1770">
    <property type="match status" value="1"/>
</dbReference>
<dbReference type="SUPFAM" id="SSF52540">
    <property type="entry name" value="P-loop containing nucleoside triphosphate hydrolases"/>
    <property type="match status" value="1"/>
</dbReference>
<evidence type="ECO:0000256" key="6">
    <source>
        <dbReference type="ARBA" id="ARBA00022692"/>
    </source>
</evidence>
<dbReference type="PRINTS" id="PR00326">
    <property type="entry name" value="GTP1OBG"/>
</dbReference>
<keyword evidence="11 15" id="KW-0342">GTP-binding</keyword>
<evidence type="ECO:0000259" key="16">
    <source>
        <dbReference type="PROSITE" id="PS51711"/>
    </source>
</evidence>
<name>A0ABT4WYN4_9BACI</name>
<dbReference type="NCBIfam" id="TIGR00437">
    <property type="entry name" value="feoB"/>
    <property type="match status" value="1"/>
</dbReference>
<dbReference type="Pfam" id="PF07670">
    <property type="entry name" value="Gate"/>
    <property type="match status" value="2"/>
</dbReference>
<feature type="transmembrane region" description="Helical" evidence="15">
    <location>
        <begin position="544"/>
        <end position="561"/>
    </location>
</feature>
<dbReference type="EMBL" id="JAQKAB010000001">
    <property type="protein sequence ID" value="MDA7025156.1"/>
    <property type="molecule type" value="Genomic_DNA"/>
</dbReference>